<dbReference type="PROSITE" id="PS00623">
    <property type="entry name" value="GMC_OXRED_1"/>
    <property type="match status" value="1"/>
</dbReference>
<dbReference type="InterPro" id="IPR012132">
    <property type="entry name" value="GMC_OxRdtase"/>
</dbReference>
<feature type="domain" description="Glucose-methanol-choline oxidoreductase N-terminal" evidence="5">
    <location>
        <begin position="130"/>
        <end position="153"/>
    </location>
</feature>
<dbReference type="PANTHER" id="PTHR11552">
    <property type="entry name" value="GLUCOSE-METHANOL-CHOLINE GMC OXIDOREDUCTASE"/>
    <property type="match status" value="1"/>
</dbReference>
<keyword evidence="8" id="KW-1185">Reference proteome</keyword>
<reference evidence="7" key="1">
    <citation type="submission" date="2021-12" db="EMBL/GenBank/DDBJ databases">
        <authorList>
            <person name="King R."/>
        </authorList>
    </citation>
    <scope>NUCLEOTIDE SEQUENCE</scope>
</reference>
<dbReference type="EMBL" id="OU963871">
    <property type="protein sequence ID" value="CAH0762981.1"/>
    <property type="molecule type" value="Genomic_DNA"/>
</dbReference>
<feature type="region of interest" description="Disordered" evidence="3">
    <location>
        <begin position="422"/>
        <end position="443"/>
    </location>
</feature>
<protein>
    <recommendedName>
        <fullName evidence="5 6">Glucose-methanol-choline oxidoreductase N-terminal domain-containing protein</fullName>
    </recommendedName>
</protein>
<keyword evidence="2" id="KW-0285">Flavoprotein</keyword>
<accession>A0A9P0C6M6</accession>
<dbReference type="SUPFAM" id="SSF51905">
    <property type="entry name" value="FAD/NAD(P)-binding domain"/>
    <property type="match status" value="1"/>
</dbReference>
<keyword evidence="4" id="KW-0812">Transmembrane</keyword>
<feature type="domain" description="Glucose-methanol-choline oxidoreductase N-terminal" evidence="6">
    <location>
        <begin position="305"/>
        <end position="319"/>
    </location>
</feature>
<gene>
    <name evidence="7" type="ORF">BEMITA_LOCUS3054</name>
</gene>
<dbReference type="Pfam" id="PF00732">
    <property type="entry name" value="GMC_oxred_N"/>
    <property type="match status" value="1"/>
</dbReference>
<evidence type="ECO:0000259" key="5">
    <source>
        <dbReference type="PROSITE" id="PS00623"/>
    </source>
</evidence>
<keyword evidence="4" id="KW-0472">Membrane</keyword>
<name>A0A9P0C6M6_BEMTA</name>
<organism evidence="7 8">
    <name type="scientific">Bemisia tabaci</name>
    <name type="common">Sweetpotato whitefly</name>
    <name type="synonym">Aleurodes tabaci</name>
    <dbReference type="NCBI Taxonomy" id="7038"/>
    <lineage>
        <taxon>Eukaryota</taxon>
        <taxon>Metazoa</taxon>
        <taxon>Ecdysozoa</taxon>
        <taxon>Arthropoda</taxon>
        <taxon>Hexapoda</taxon>
        <taxon>Insecta</taxon>
        <taxon>Pterygota</taxon>
        <taxon>Neoptera</taxon>
        <taxon>Paraneoptera</taxon>
        <taxon>Hemiptera</taxon>
        <taxon>Sternorrhyncha</taxon>
        <taxon>Aleyrodoidea</taxon>
        <taxon>Aleyrodidae</taxon>
        <taxon>Aleyrodinae</taxon>
        <taxon>Bemisia</taxon>
    </lineage>
</organism>
<evidence type="ECO:0000313" key="7">
    <source>
        <dbReference type="EMBL" id="CAH0762981.1"/>
    </source>
</evidence>
<dbReference type="InterPro" id="IPR036188">
    <property type="entry name" value="FAD/NAD-bd_sf"/>
</dbReference>
<keyword evidence="4" id="KW-1133">Transmembrane helix</keyword>
<comment type="similarity">
    <text evidence="1 2">Belongs to the GMC oxidoreductase family.</text>
</comment>
<evidence type="ECO:0000256" key="3">
    <source>
        <dbReference type="SAM" id="MobiDB-lite"/>
    </source>
</evidence>
<evidence type="ECO:0000256" key="1">
    <source>
        <dbReference type="ARBA" id="ARBA00010790"/>
    </source>
</evidence>
<dbReference type="PROSITE" id="PS00624">
    <property type="entry name" value="GMC_OXRED_2"/>
    <property type="match status" value="1"/>
</dbReference>
<dbReference type="InterPro" id="IPR000172">
    <property type="entry name" value="GMC_OxRdtase_N"/>
</dbReference>
<proteinExistence type="inferred from homology"/>
<dbReference type="GO" id="GO:0050660">
    <property type="term" value="F:flavin adenine dinucleotide binding"/>
    <property type="evidence" value="ECO:0007669"/>
    <property type="project" value="InterPro"/>
</dbReference>
<dbReference type="GO" id="GO:0016614">
    <property type="term" value="F:oxidoreductase activity, acting on CH-OH group of donors"/>
    <property type="evidence" value="ECO:0007669"/>
    <property type="project" value="InterPro"/>
</dbReference>
<sequence>MTMLSTVRSVWWIYGFDYIFAVMLAFYSRLHPYPGTNLMDVDQLEPEYDFIIIGAGSAGSILANRLSEEVSWRVLVLEAGDHETPLSEVPGLSHRLRDTSMDWQYRTAPPHGNQSYCLAMNDLSCKWPRGRVVGGSSVLNSLLYVRGNRRDYDRWARMGNVGWGFDDVLKYFLKSEDNANPDLVDTEYHAAGGYLSVQDLPYVSPVADSIIEAAKSRGYENLDINGRNQTGFTIAQVNLRNGKRCSVTKAFIIPAANRPNLHISQNSFVTKLNFDSQRRAKSVTFTKNGVTHTIKSKKEIILSAGSIGSPQILMLSGIGPRKHLKQLNIQVVKNLRVGYNLQDHVGTIVTYRTDAAVTLKPADILNERIAFEYFTHGDGPLTSPGGFEILGFINTEHADSSGSYPDVPLILGHRVCSTVMKNPSARNSTTSAPTFLSTLGTRT</sequence>
<dbReference type="AlphaFoldDB" id="A0A9P0C6M6"/>
<keyword evidence="2" id="KW-0274">FAD</keyword>
<dbReference type="KEGG" id="btab:109033676"/>
<feature type="transmembrane region" description="Helical" evidence="4">
    <location>
        <begin position="12"/>
        <end position="30"/>
    </location>
</feature>
<evidence type="ECO:0000259" key="6">
    <source>
        <dbReference type="PROSITE" id="PS00624"/>
    </source>
</evidence>
<dbReference type="PANTHER" id="PTHR11552:SF217">
    <property type="entry name" value="GLUCOSE DEHYDROGENASE [FAD, QUINONE]"/>
    <property type="match status" value="1"/>
</dbReference>
<evidence type="ECO:0000313" key="8">
    <source>
        <dbReference type="Proteomes" id="UP001152759"/>
    </source>
</evidence>
<dbReference type="Gene3D" id="3.30.560.10">
    <property type="entry name" value="Glucose Oxidase, domain 3"/>
    <property type="match status" value="1"/>
</dbReference>
<dbReference type="Gene3D" id="3.50.50.60">
    <property type="entry name" value="FAD/NAD(P)-binding domain"/>
    <property type="match status" value="1"/>
</dbReference>
<dbReference type="Proteomes" id="UP001152759">
    <property type="component" value="Chromosome 10"/>
</dbReference>
<evidence type="ECO:0000256" key="2">
    <source>
        <dbReference type="RuleBase" id="RU003968"/>
    </source>
</evidence>
<evidence type="ECO:0000256" key="4">
    <source>
        <dbReference type="SAM" id="Phobius"/>
    </source>
</evidence>